<sequence length="149" mass="17392">MKKSTLTLLCLLWVLIPHVAIAGGSSWEYQVVKFKKTSPTSAEFSLRPTRREQNHPRKECKEIVVRARYRPEAFWRRTWSRFVSRRTQNQALRLLAESFQKKKPTRFGEIGTGLKKVNGKACVFESRGLDVRQEHPSKQNAVYSYHESI</sequence>
<accession>A0A1Z4KGL2</accession>
<protein>
    <submittedName>
        <fullName evidence="2">Uncharacterized protein</fullName>
    </submittedName>
</protein>
<dbReference type="AlphaFoldDB" id="A0A1Z4KGL2"/>
<name>A0A1Z4KGL2_ANAVA</name>
<gene>
    <name evidence="2" type="ORF">NIES23_09020</name>
</gene>
<keyword evidence="1" id="KW-0732">Signal</keyword>
<evidence type="ECO:0000256" key="1">
    <source>
        <dbReference type="SAM" id="SignalP"/>
    </source>
</evidence>
<evidence type="ECO:0000313" key="2">
    <source>
        <dbReference type="EMBL" id="BAY68118.1"/>
    </source>
</evidence>
<evidence type="ECO:0000313" key="3">
    <source>
        <dbReference type="Proteomes" id="UP000217507"/>
    </source>
</evidence>
<reference evidence="2 3" key="1">
    <citation type="submission" date="2017-06" db="EMBL/GenBank/DDBJ databases">
        <title>Genome sequencing of cyanobaciteial culture collection at National Institute for Environmental Studies (NIES).</title>
        <authorList>
            <person name="Hirose Y."/>
            <person name="Shimura Y."/>
            <person name="Fujisawa T."/>
            <person name="Nakamura Y."/>
            <person name="Kawachi M."/>
        </authorList>
    </citation>
    <scope>NUCLEOTIDE SEQUENCE [LARGE SCALE GENOMIC DNA]</scope>
    <source>
        <strain evidence="2 3">NIES-23</strain>
    </source>
</reference>
<proteinExistence type="predicted"/>
<feature type="chain" id="PRO_5011114357" evidence="1">
    <location>
        <begin position="23"/>
        <end position="149"/>
    </location>
</feature>
<dbReference type="EMBL" id="AP018216">
    <property type="protein sequence ID" value="BAY68118.1"/>
    <property type="molecule type" value="Genomic_DNA"/>
</dbReference>
<dbReference type="Proteomes" id="UP000217507">
    <property type="component" value="Chromosome"/>
</dbReference>
<feature type="signal peptide" evidence="1">
    <location>
        <begin position="1"/>
        <end position="22"/>
    </location>
</feature>
<organism evidence="2 3">
    <name type="scientific">Trichormus variabilis NIES-23</name>
    <dbReference type="NCBI Taxonomy" id="1973479"/>
    <lineage>
        <taxon>Bacteria</taxon>
        <taxon>Bacillati</taxon>
        <taxon>Cyanobacteriota</taxon>
        <taxon>Cyanophyceae</taxon>
        <taxon>Nostocales</taxon>
        <taxon>Nostocaceae</taxon>
        <taxon>Trichormus</taxon>
    </lineage>
</organism>